<evidence type="ECO:0000313" key="3">
    <source>
        <dbReference type="Proteomes" id="UP000314294"/>
    </source>
</evidence>
<dbReference type="Proteomes" id="UP000314294">
    <property type="component" value="Unassembled WGS sequence"/>
</dbReference>
<name>A0A4Z2E966_9TELE</name>
<dbReference type="SUPFAM" id="SSF58113">
    <property type="entry name" value="Apolipoprotein A-I"/>
    <property type="match status" value="1"/>
</dbReference>
<feature type="compositionally biased region" description="Basic and acidic residues" evidence="1">
    <location>
        <begin position="112"/>
        <end position="122"/>
    </location>
</feature>
<gene>
    <name evidence="2" type="primary">apoeb_1</name>
    <name evidence="2" type="ORF">EYF80_064638</name>
</gene>
<dbReference type="OrthoDB" id="9048614at2759"/>
<proteinExistence type="predicted"/>
<keyword evidence="2" id="KW-0449">Lipoprotein</keyword>
<evidence type="ECO:0000256" key="1">
    <source>
        <dbReference type="SAM" id="MobiDB-lite"/>
    </source>
</evidence>
<sequence>MEDAKTRLDPYFARVRDNAWDKMVKLGELIKAQAENVKDKIETAAEDVKDHMEKTAEDLGSTLKNWFQPLVAKTPGRPSSAQPHPQDTTPCSSPPHTRGPPESPWGGNPDNNHTEAGAEHGGGDPAGVRAFTVLLGQDGEVQAVQALSAAD</sequence>
<feature type="region of interest" description="Disordered" evidence="1">
    <location>
        <begin position="69"/>
        <end position="129"/>
    </location>
</feature>
<organism evidence="2 3">
    <name type="scientific">Liparis tanakae</name>
    <name type="common">Tanaka's snailfish</name>
    <dbReference type="NCBI Taxonomy" id="230148"/>
    <lineage>
        <taxon>Eukaryota</taxon>
        <taxon>Metazoa</taxon>
        <taxon>Chordata</taxon>
        <taxon>Craniata</taxon>
        <taxon>Vertebrata</taxon>
        <taxon>Euteleostomi</taxon>
        <taxon>Actinopterygii</taxon>
        <taxon>Neopterygii</taxon>
        <taxon>Teleostei</taxon>
        <taxon>Neoteleostei</taxon>
        <taxon>Acanthomorphata</taxon>
        <taxon>Eupercaria</taxon>
        <taxon>Perciformes</taxon>
        <taxon>Cottioidei</taxon>
        <taxon>Cottales</taxon>
        <taxon>Liparidae</taxon>
        <taxon>Liparis</taxon>
    </lineage>
</organism>
<accession>A0A4Z2E966</accession>
<dbReference type="Gene3D" id="1.20.120.20">
    <property type="entry name" value="Apolipoprotein"/>
    <property type="match status" value="1"/>
</dbReference>
<dbReference type="EMBL" id="SRLO01013104">
    <property type="protein sequence ID" value="TNN25233.1"/>
    <property type="molecule type" value="Genomic_DNA"/>
</dbReference>
<keyword evidence="3" id="KW-1185">Reference proteome</keyword>
<protein>
    <submittedName>
        <fullName evidence="2">Apolipoprotein Eb</fullName>
    </submittedName>
</protein>
<comment type="caution">
    <text evidence="2">The sequence shown here is derived from an EMBL/GenBank/DDBJ whole genome shotgun (WGS) entry which is preliminary data.</text>
</comment>
<reference evidence="2 3" key="1">
    <citation type="submission" date="2019-03" db="EMBL/GenBank/DDBJ databases">
        <title>First draft genome of Liparis tanakae, snailfish: a comprehensive survey of snailfish specific genes.</title>
        <authorList>
            <person name="Kim W."/>
            <person name="Song I."/>
            <person name="Jeong J.-H."/>
            <person name="Kim D."/>
            <person name="Kim S."/>
            <person name="Ryu S."/>
            <person name="Song J.Y."/>
            <person name="Lee S.K."/>
        </authorList>
    </citation>
    <scope>NUCLEOTIDE SEQUENCE [LARGE SCALE GENOMIC DNA]</scope>
    <source>
        <tissue evidence="2">Muscle</tissue>
    </source>
</reference>
<evidence type="ECO:0000313" key="2">
    <source>
        <dbReference type="EMBL" id="TNN25233.1"/>
    </source>
</evidence>
<dbReference type="AlphaFoldDB" id="A0A4Z2E966"/>
<feature type="compositionally biased region" description="Polar residues" evidence="1">
    <location>
        <begin position="77"/>
        <end position="95"/>
    </location>
</feature>